<dbReference type="Pfam" id="PF19036">
    <property type="entry name" value="Fuz_longin_1"/>
    <property type="match status" value="1"/>
</dbReference>
<feature type="domain" description="FUZ/MON1/HPS1 first Longin" evidence="2">
    <location>
        <begin position="8"/>
        <end position="124"/>
    </location>
</feature>
<sequence length="370" mass="40266">MQQSQQLFTIVDEGGQTLVVRSYGDIQAPSFPTLGLLFSIATFSETSGFEMQSVCTQDVQIMYRRFGSLLFIMATNNLLLHADAVRRKLEAVYDGMLLLFGAELLAVDKPFQLDRLRKALRGCQALDYFLCEDVTLPSILLPGPQEVALPPEDVSELRRALGRASQTASTQQAALLSNGLYLVCTPGWRQLSPRESCLLQVIATHHQPEEDHFSITVHLNAGTSQPCELVASRVTEGVQLACICQHVPDLTALGSSIYSLLKPVESILRMRALTFGCRASSCPLSDACSHLWLLYPVVAFSQVPPNSRGPPNQQLASLSFDLALIVSHQAPRVILVPGNHNGDGPQSKAGEAGSQHPGKHKSSSPGRHVF</sequence>
<reference evidence="3" key="1">
    <citation type="submission" date="2017-08" db="EMBL/GenBank/DDBJ databases">
        <authorList>
            <person name="Polle J.E."/>
            <person name="Barry K."/>
            <person name="Cushman J."/>
            <person name="Schmutz J."/>
            <person name="Tran D."/>
            <person name="Hathwaick L.T."/>
            <person name="Yim W.C."/>
            <person name="Jenkins J."/>
            <person name="Mckie-Krisberg Z.M."/>
            <person name="Prochnik S."/>
            <person name="Lindquist E."/>
            <person name="Dockter R.B."/>
            <person name="Adam C."/>
            <person name="Molina H."/>
            <person name="Bunkerborg J."/>
            <person name="Jin E."/>
            <person name="Buchheim M."/>
            <person name="Magnuson J."/>
        </authorList>
    </citation>
    <scope>NUCLEOTIDE SEQUENCE</scope>
    <source>
        <strain evidence="3">CCAP 19/18</strain>
    </source>
</reference>
<keyword evidence="4" id="KW-1185">Reference proteome</keyword>
<gene>
    <name evidence="3" type="ORF">DUNSADRAFT_12049</name>
</gene>
<evidence type="ECO:0000259" key="2">
    <source>
        <dbReference type="Pfam" id="PF19036"/>
    </source>
</evidence>
<accession>A0ABQ7GC16</accession>
<dbReference type="Proteomes" id="UP000815325">
    <property type="component" value="Unassembled WGS sequence"/>
</dbReference>
<proteinExistence type="predicted"/>
<dbReference type="InterPro" id="IPR026069">
    <property type="entry name" value="Fuzzy"/>
</dbReference>
<comment type="caution">
    <text evidence="3">The sequence shown here is derived from an EMBL/GenBank/DDBJ whole genome shotgun (WGS) entry which is preliminary data.</text>
</comment>
<dbReference type="PANTHER" id="PTHR13559">
    <property type="entry name" value="INTRACELLULAR TRAFFIC PROTEIN-RELATED"/>
    <property type="match status" value="1"/>
</dbReference>
<feature type="region of interest" description="Disordered" evidence="1">
    <location>
        <begin position="336"/>
        <end position="370"/>
    </location>
</feature>
<evidence type="ECO:0000313" key="4">
    <source>
        <dbReference type="Proteomes" id="UP000815325"/>
    </source>
</evidence>
<name>A0ABQ7GC16_DUNSA</name>
<organism evidence="3 4">
    <name type="scientific">Dunaliella salina</name>
    <name type="common">Green alga</name>
    <name type="synonym">Protococcus salinus</name>
    <dbReference type="NCBI Taxonomy" id="3046"/>
    <lineage>
        <taxon>Eukaryota</taxon>
        <taxon>Viridiplantae</taxon>
        <taxon>Chlorophyta</taxon>
        <taxon>core chlorophytes</taxon>
        <taxon>Chlorophyceae</taxon>
        <taxon>CS clade</taxon>
        <taxon>Chlamydomonadales</taxon>
        <taxon>Dunaliellaceae</taxon>
        <taxon>Dunaliella</taxon>
    </lineage>
</organism>
<evidence type="ECO:0000313" key="3">
    <source>
        <dbReference type="EMBL" id="KAF5832146.1"/>
    </source>
</evidence>
<dbReference type="EMBL" id="MU069894">
    <property type="protein sequence ID" value="KAF5832146.1"/>
    <property type="molecule type" value="Genomic_DNA"/>
</dbReference>
<evidence type="ECO:0000256" key="1">
    <source>
        <dbReference type="SAM" id="MobiDB-lite"/>
    </source>
</evidence>
<dbReference type="InterPro" id="IPR043972">
    <property type="entry name" value="FUZ/MON1/HPS1_longin_1"/>
</dbReference>
<dbReference type="PANTHER" id="PTHR13559:SF1">
    <property type="entry name" value="PROTEIN FUZZY HOMOLOG"/>
    <property type="match status" value="1"/>
</dbReference>
<protein>
    <recommendedName>
        <fullName evidence="2">FUZ/MON1/HPS1 first Longin domain-containing protein</fullName>
    </recommendedName>
</protein>